<dbReference type="Proteomes" id="UP001596425">
    <property type="component" value="Unassembled WGS sequence"/>
</dbReference>
<dbReference type="PANTHER" id="PTHR33336">
    <property type="entry name" value="QUINOL MONOOXYGENASE YGIN-RELATED"/>
    <property type="match status" value="1"/>
</dbReference>
<dbReference type="InterPro" id="IPR007138">
    <property type="entry name" value="ABM_dom"/>
</dbReference>
<gene>
    <name evidence="2" type="ORF">ACFQBM_05170</name>
</gene>
<dbReference type="EC" id="1.-.-.-" evidence="2"/>
<dbReference type="PROSITE" id="PS51725">
    <property type="entry name" value="ABM"/>
    <property type="match status" value="1"/>
</dbReference>
<dbReference type="InterPro" id="IPR050744">
    <property type="entry name" value="AI-2_Isomerase_LsrG"/>
</dbReference>
<comment type="caution">
    <text evidence="2">The sequence shown here is derived from an EMBL/GenBank/DDBJ whole genome shotgun (WGS) entry which is preliminary data.</text>
</comment>
<dbReference type="SUPFAM" id="SSF54909">
    <property type="entry name" value="Dimeric alpha+beta barrel"/>
    <property type="match status" value="1"/>
</dbReference>
<keyword evidence="2" id="KW-0560">Oxidoreductase</keyword>
<feature type="domain" description="ABM" evidence="1">
    <location>
        <begin position="2"/>
        <end position="94"/>
    </location>
</feature>
<dbReference type="Pfam" id="PF03992">
    <property type="entry name" value="ABM"/>
    <property type="match status" value="1"/>
</dbReference>
<keyword evidence="2" id="KW-0503">Monooxygenase</keyword>
<proteinExistence type="predicted"/>
<accession>A0ABW1YKV3</accession>
<sequence>MYCIFIKVQLKEGAREEYLQVIRQNAVASVRDEPGCHVFDVLEDCEQEQLLYLYEVYDSPEALALHKQTPHYLRDRPRINQLIEQQEVIRANVVLPTPRL</sequence>
<dbReference type="PANTHER" id="PTHR33336:SF3">
    <property type="entry name" value="ABM DOMAIN-CONTAINING PROTEIN"/>
    <property type="match status" value="1"/>
</dbReference>
<keyword evidence="3" id="KW-1185">Reference proteome</keyword>
<evidence type="ECO:0000259" key="1">
    <source>
        <dbReference type="PROSITE" id="PS51725"/>
    </source>
</evidence>
<organism evidence="2 3">
    <name type="scientific">Microbulbifer taiwanensis</name>
    <dbReference type="NCBI Taxonomy" id="986746"/>
    <lineage>
        <taxon>Bacteria</taxon>
        <taxon>Pseudomonadati</taxon>
        <taxon>Pseudomonadota</taxon>
        <taxon>Gammaproteobacteria</taxon>
        <taxon>Cellvibrionales</taxon>
        <taxon>Microbulbiferaceae</taxon>
        <taxon>Microbulbifer</taxon>
    </lineage>
</organism>
<name>A0ABW1YKV3_9GAMM</name>
<dbReference type="Gene3D" id="3.30.70.100">
    <property type="match status" value="1"/>
</dbReference>
<reference evidence="3" key="1">
    <citation type="journal article" date="2019" name="Int. J. Syst. Evol. Microbiol.">
        <title>The Global Catalogue of Microorganisms (GCM) 10K type strain sequencing project: providing services to taxonomists for standard genome sequencing and annotation.</title>
        <authorList>
            <consortium name="The Broad Institute Genomics Platform"/>
            <consortium name="The Broad Institute Genome Sequencing Center for Infectious Disease"/>
            <person name="Wu L."/>
            <person name="Ma J."/>
        </authorList>
    </citation>
    <scope>NUCLEOTIDE SEQUENCE [LARGE SCALE GENOMIC DNA]</scope>
    <source>
        <strain evidence="3">CGMCC 1.13718</strain>
    </source>
</reference>
<dbReference type="GO" id="GO:0004497">
    <property type="term" value="F:monooxygenase activity"/>
    <property type="evidence" value="ECO:0007669"/>
    <property type="project" value="UniProtKB-KW"/>
</dbReference>
<dbReference type="RefSeq" id="WP_193192001.1">
    <property type="nucleotide sequence ID" value="NZ_JACZFR010000025.1"/>
</dbReference>
<protein>
    <submittedName>
        <fullName evidence="2">Quinol monooxygenase</fullName>
        <ecNumber evidence="2">1.-.-.-</ecNumber>
    </submittedName>
</protein>
<evidence type="ECO:0000313" key="2">
    <source>
        <dbReference type="EMBL" id="MFC6632657.1"/>
    </source>
</evidence>
<dbReference type="InterPro" id="IPR011008">
    <property type="entry name" value="Dimeric_a/b-barrel"/>
</dbReference>
<dbReference type="EMBL" id="JBHSVR010000001">
    <property type="protein sequence ID" value="MFC6632657.1"/>
    <property type="molecule type" value="Genomic_DNA"/>
</dbReference>
<evidence type="ECO:0000313" key="3">
    <source>
        <dbReference type="Proteomes" id="UP001596425"/>
    </source>
</evidence>